<dbReference type="AlphaFoldDB" id="A0A3M6U0V6"/>
<proteinExistence type="predicted"/>
<dbReference type="EMBL" id="RCHS01002437">
    <property type="protein sequence ID" value="RMX47335.1"/>
    <property type="molecule type" value="Genomic_DNA"/>
</dbReference>
<accession>A0A3M6U0V6</accession>
<evidence type="ECO:0000313" key="2">
    <source>
        <dbReference type="EMBL" id="RMX47335.1"/>
    </source>
</evidence>
<keyword evidence="3" id="KW-1185">Reference proteome</keyword>
<evidence type="ECO:0000313" key="3">
    <source>
        <dbReference type="Proteomes" id="UP000275408"/>
    </source>
</evidence>
<dbReference type="Proteomes" id="UP000275408">
    <property type="component" value="Unassembled WGS sequence"/>
</dbReference>
<sequence>MHSLISIKDDFFERRSQKRPVYTLKLDQEGKIVRDKNGILVVLVKSYVQGELKTTKQLLYREAIDGVLSSLHYIKGVLGEDTCLLGGFGVTSERVWPCTCRMPDETRPGCAPPIKASGRSGKGSDKKRAD</sequence>
<name>A0A3M6U0V6_POCDA</name>
<comment type="caution">
    <text evidence="2">The sequence shown here is derived from an EMBL/GenBank/DDBJ whole genome shotgun (WGS) entry which is preliminary data.</text>
</comment>
<evidence type="ECO:0000256" key="1">
    <source>
        <dbReference type="SAM" id="MobiDB-lite"/>
    </source>
</evidence>
<protein>
    <submittedName>
        <fullName evidence="2">Uncharacterized protein</fullName>
    </submittedName>
</protein>
<reference evidence="2 3" key="1">
    <citation type="journal article" date="2018" name="Sci. Rep.">
        <title>Comparative analysis of the Pocillopora damicornis genome highlights role of immune system in coral evolution.</title>
        <authorList>
            <person name="Cunning R."/>
            <person name="Bay R.A."/>
            <person name="Gillette P."/>
            <person name="Baker A.C."/>
            <person name="Traylor-Knowles N."/>
        </authorList>
    </citation>
    <scope>NUCLEOTIDE SEQUENCE [LARGE SCALE GENOMIC DNA]</scope>
    <source>
        <strain evidence="2">RSMAS</strain>
        <tissue evidence="2">Whole animal</tissue>
    </source>
</reference>
<gene>
    <name evidence="2" type="ORF">pdam_00012591</name>
</gene>
<feature type="region of interest" description="Disordered" evidence="1">
    <location>
        <begin position="104"/>
        <end position="130"/>
    </location>
</feature>
<organism evidence="2 3">
    <name type="scientific">Pocillopora damicornis</name>
    <name type="common">Cauliflower coral</name>
    <name type="synonym">Millepora damicornis</name>
    <dbReference type="NCBI Taxonomy" id="46731"/>
    <lineage>
        <taxon>Eukaryota</taxon>
        <taxon>Metazoa</taxon>
        <taxon>Cnidaria</taxon>
        <taxon>Anthozoa</taxon>
        <taxon>Hexacorallia</taxon>
        <taxon>Scleractinia</taxon>
        <taxon>Astrocoeniina</taxon>
        <taxon>Pocilloporidae</taxon>
        <taxon>Pocillopora</taxon>
    </lineage>
</organism>